<keyword evidence="1" id="KW-0479">Metal-binding</keyword>
<dbReference type="Gene3D" id="3.30.40.10">
    <property type="entry name" value="Zinc/RING finger domain, C3HC4 (zinc finger)"/>
    <property type="match status" value="1"/>
</dbReference>
<dbReference type="EMBL" id="PDUG01000002">
    <property type="protein sequence ID" value="PIC47342.1"/>
    <property type="molecule type" value="Genomic_DNA"/>
</dbReference>
<feature type="coiled-coil region" evidence="5">
    <location>
        <begin position="13"/>
        <end position="80"/>
    </location>
</feature>
<dbReference type="InterPro" id="IPR052667">
    <property type="entry name" value="E3_ubiquitin-ligase_RING"/>
</dbReference>
<evidence type="ECO:0000256" key="3">
    <source>
        <dbReference type="ARBA" id="ARBA00022833"/>
    </source>
</evidence>
<dbReference type="PANTHER" id="PTHR47156:SF10">
    <property type="entry name" value="E3 UBIQUITIN-PROTEIN LIGASE TRIM-21-RELATED"/>
    <property type="match status" value="1"/>
</dbReference>
<evidence type="ECO:0000256" key="2">
    <source>
        <dbReference type="ARBA" id="ARBA00022771"/>
    </source>
</evidence>
<dbReference type="STRING" id="1611254.A0A2G5V6G7"/>
<organism evidence="7 8">
    <name type="scientific">Caenorhabditis nigoni</name>
    <dbReference type="NCBI Taxonomy" id="1611254"/>
    <lineage>
        <taxon>Eukaryota</taxon>
        <taxon>Metazoa</taxon>
        <taxon>Ecdysozoa</taxon>
        <taxon>Nematoda</taxon>
        <taxon>Chromadorea</taxon>
        <taxon>Rhabditida</taxon>
        <taxon>Rhabditina</taxon>
        <taxon>Rhabditomorpha</taxon>
        <taxon>Rhabditoidea</taxon>
        <taxon>Rhabditidae</taxon>
        <taxon>Peloderinae</taxon>
        <taxon>Caenorhabditis</taxon>
    </lineage>
</organism>
<evidence type="ECO:0000256" key="5">
    <source>
        <dbReference type="SAM" id="Coils"/>
    </source>
</evidence>
<keyword evidence="2 4" id="KW-0863">Zinc-finger</keyword>
<accession>A0A2G5V6G7</accession>
<evidence type="ECO:0000256" key="4">
    <source>
        <dbReference type="PROSITE-ProRule" id="PRU00175"/>
    </source>
</evidence>
<proteinExistence type="predicted"/>
<dbReference type="InterPro" id="IPR027370">
    <property type="entry name" value="Znf-RING_euk"/>
</dbReference>
<dbReference type="Pfam" id="PF13445">
    <property type="entry name" value="zf-RING_UBOX"/>
    <property type="match status" value="1"/>
</dbReference>
<dbReference type="GO" id="GO:0008270">
    <property type="term" value="F:zinc ion binding"/>
    <property type="evidence" value="ECO:0007669"/>
    <property type="project" value="UniProtKB-KW"/>
</dbReference>
<dbReference type="InterPro" id="IPR001841">
    <property type="entry name" value="Znf_RING"/>
</dbReference>
<comment type="caution">
    <text evidence="7">The sequence shown here is derived from an EMBL/GenBank/DDBJ whole genome shotgun (WGS) entry which is preliminary data.</text>
</comment>
<feature type="domain" description="RING-type" evidence="6">
    <location>
        <begin position="156"/>
        <end position="200"/>
    </location>
</feature>
<dbReference type="AlphaFoldDB" id="A0A2G5V6G7"/>
<keyword evidence="5" id="KW-0175">Coiled coil</keyword>
<dbReference type="OrthoDB" id="5874122at2759"/>
<evidence type="ECO:0000259" key="6">
    <source>
        <dbReference type="PROSITE" id="PS50089"/>
    </source>
</evidence>
<gene>
    <name evidence="7" type="primary">Cnig_chr_II.g6728</name>
    <name evidence="7" type="ORF">B9Z55_006728</name>
</gene>
<reference evidence="8" key="1">
    <citation type="submission" date="2017-10" db="EMBL/GenBank/DDBJ databases">
        <title>Rapid genome shrinkage in a self-fertile nematode reveals novel sperm competition proteins.</title>
        <authorList>
            <person name="Yin D."/>
            <person name="Schwarz E.M."/>
            <person name="Thomas C.G."/>
            <person name="Felde R.L."/>
            <person name="Korf I.F."/>
            <person name="Cutter A.D."/>
            <person name="Schartner C.M."/>
            <person name="Ralston E.J."/>
            <person name="Meyer B.J."/>
            <person name="Haag E.S."/>
        </authorList>
    </citation>
    <scope>NUCLEOTIDE SEQUENCE [LARGE SCALE GENOMIC DNA]</scope>
    <source>
        <strain evidence="8">JU1422</strain>
    </source>
</reference>
<dbReference type="PANTHER" id="PTHR47156">
    <property type="entry name" value="PROTEIN CBG20824"/>
    <property type="match status" value="1"/>
</dbReference>
<sequence>MASPSTYLCLMEVEMLRGRILELEMQVNEHNRRETEDKARHFEEAERREKEMETRYREKIDKLEEKLEAKKLKNKHLVDNCVTLMVENDALKRENTKTTVEMKKIEITENGEAARKHLEEEQKKTLEYRKKMLHAQMKLREKQEDVEGDVKPWRLCNICLEEFSHVPEHTPKVLHCGHTLCFSCCNRICMAYGIACPFCQKLFIMDKEELVNLPTNFIVLHM</sequence>
<dbReference type="InterPro" id="IPR013083">
    <property type="entry name" value="Znf_RING/FYVE/PHD"/>
</dbReference>
<name>A0A2G5V6G7_9PELO</name>
<dbReference type="SMART" id="SM00184">
    <property type="entry name" value="RING"/>
    <property type="match status" value="1"/>
</dbReference>
<dbReference type="Proteomes" id="UP000230233">
    <property type="component" value="Chromosome II"/>
</dbReference>
<protein>
    <recommendedName>
        <fullName evidence="6">RING-type domain-containing protein</fullName>
    </recommendedName>
</protein>
<keyword evidence="3" id="KW-0862">Zinc</keyword>
<evidence type="ECO:0000313" key="8">
    <source>
        <dbReference type="Proteomes" id="UP000230233"/>
    </source>
</evidence>
<dbReference type="SUPFAM" id="SSF57850">
    <property type="entry name" value="RING/U-box"/>
    <property type="match status" value="1"/>
</dbReference>
<dbReference type="PROSITE" id="PS50089">
    <property type="entry name" value="ZF_RING_2"/>
    <property type="match status" value="1"/>
</dbReference>
<evidence type="ECO:0000313" key="7">
    <source>
        <dbReference type="EMBL" id="PIC47342.1"/>
    </source>
</evidence>
<keyword evidence="8" id="KW-1185">Reference proteome</keyword>
<evidence type="ECO:0000256" key="1">
    <source>
        <dbReference type="ARBA" id="ARBA00022723"/>
    </source>
</evidence>